<organism evidence="3 4">
    <name type="scientific">Corynebacterium durum F0235</name>
    <dbReference type="NCBI Taxonomy" id="1035195"/>
    <lineage>
        <taxon>Bacteria</taxon>
        <taxon>Bacillati</taxon>
        <taxon>Actinomycetota</taxon>
        <taxon>Actinomycetes</taxon>
        <taxon>Mycobacteriales</taxon>
        <taxon>Corynebacteriaceae</taxon>
        <taxon>Corynebacterium</taxon>
    </lineage>
</organism>
<comment type="similarity">
    <text evidence="1">Belongs to the DprA/Smf family.</text>
</comment>
<dbReference type="GO" id="GO:0009294">
    <property type="term" value="P:DNA-mediated transformation"/>
    <property type="evidence" value="ECO:0007669"/>
    <property type="project" value="InterPro"/>
</dbReference>
<reference evidence="3 4" key="1">
    <citation type="submission" date="2012-05" db="EMBL/GenBank/DDBJ databases">
        <authorList>
            <person name="Weinstock G."/>
            <person name="Sodergren E."/>
            <person name="Lobos E.A."/>
            <person name="Fulton L."/>
            <person name="Fulton R."/>
            <person name="Courtney L."/>
            <person name="Fronick C."/>
            <person name="O'Laughlin M."/>
            <person name="Godfrey J."/>
            <person name="Wilson R.M."/>
            <person name="Miner T."/>
            <person name="Farmer C."/>
            <person name="Delehaunty K."/>
            <person name="Cordes M."/>
            <person name="Minx P."/>
            <person name="Tomlinson C."/>
            <person name="Chen J."/>
            <person name="Wollam A."/>
            <person name="Pepin K.H."/>
            <person name="Bhonagiri V."/>
            <person name="Zhang X."/>
            <person name="Suruliraj S."/>
            <person name="Warren W."/>
            <person name="Mitreva M."/>
            <person name="Mardis E.R."/>
            <person name="Wilson R.K."/>
        </authorList>
    </citation>
    <scope>NUCLEOTIDE SEQUENCE [LARGE SCALE GENOMIC DNA]</scope>
    <source>
        <strain evidence="3 4">F0235</strain>
    </source>
</reference>
<dbReference type="AlphaFoldDB" id="L1MKV8"/>
<dbReference type="eggNOG" id="COG0758">
    <property type="taxonomic scope" value="Bacteria"/>
</dbReference>
<proteinExistence type="inferred from homology"/>
<name>L1MKV8_9CORY</name>
<dbReference type="InterPro" id="IPR057666">
    <property type="entry name" value="DrpA_SLOG"/>
</dbReference>
<dbReference type="Proteomes" id="UP000010445">
    <property type="component" value="Unassembled WGS sequence"/>
</dbReference>
<dbReference type="OrthoDB" id="9785707at2"/>
<dbReference type="HOGENOM" id="CLU_029601_3_1_11"/>
<evidence type="ECO:0000259" key="2">
    <source>
        <dbReference type="Pfam" id="PF02481"/>
    </source>
</evidence>
<evidence type="ECO:0000256" key="1">
    <source>
        <dbReference type="ARBA" id="ARBA00006525"/>
    </source>
</evidence>
<keyword evidence="4" id="KW-1185">Reference proteome</keyword>
<dbReference type="PANTHER" id="PTHR43022">
    <property type="entry name" value="PROTEIN SMF"/>
    <property type="match status" value="1"/>
</dbReference>
<dbReference type="Gene3D" id="3.40.50.450">
    <property type="match status" value="1"/>
</dbReference>
<gene>
    <name evidence="3" type="ORF">HMPREF9997_00521</name>
</gene>
<sequence length="298" mass="31913">MGTMHSSRESLVEAIAGIQAKADGLTLPIKSLILKTEGPQTLLDSVFEEGLINPERDAALESAERQLVVWENAGYDVVPIFDDRYPRQLRQVHEAPGIIFSVGSMVPDDQAVSVVGSRQAGPAVMQAARDVASHLAHESITVVSGLARGVDAAAHEAALRAGGRTVAIMGTGLDQTYPAEHADLRQEIENQGQVITQFFPGAAIKKHNFPMRNATMSGYGAATIVISASEKSGTRHQARAAIGHGHALILTPSVAENTSWGREYANRGDAYVVYSPEEAVQYVLDAIHKNQAAKELFI</sequence>
<dbReference type="SUPFAM" id="SSF102405">
    <property type="entry name" value="MCP/YpsA-like"/>
    <property type="match status" value="1"/>
</dbReference>
<comment type="caution">
    <text evidence="3">The sequence shown here is derived from an EMBL/GenBank/DDBJ whole genome shotgun (WGS) entry which is preliminary data.</text>
</comment>
<evidence type="ECO:0000313" key="3">
    <source>
        <dbReference type="EMBL" id="EKX91680.1"/>
    </source>
</evidence>
<dbReference type="PATRIC" id="fig|1035195.3.peg.472"/>
<dbReference type="InterPro" id="IPR003488">
    <property type="entry name" value="DprA"/>
</dbReference>
<evidence type="ECO:0000313" key="4">
    <source>
        <dbReference type="Proteomes" id="UP000010445"/>
    </source>
</evidence>
<protein>
    <submittedName>
        <fullName evidence="3">Putative DNA protecting protein DprA</fullName>
    </submittedName>
</protein>
<feature type="domain" description="Smf/DprA SLOG" evidence="2">
    <location>
        <begin position="78"/>
        <end position="281"/>
    </location>
</feature>
<dbReference type="Pfam" id="PF02481">
    <property type="entry name" value="DNA_processg_A"/>
    <property type="match status" value="1"/>
</dbReference>
<dbReference type="STRING" id="1035195.HMPREF9997_00521"/>
<dbReference type="PANTHER" id="PTHR43022:SF1">
    <property type="entry name" value="PROTEIN SMF"/>
    <property type="match status" value="1"/>
</dbReference>
<accession>L1MKV8</accession>
<dbReference type="EMBL" id="AMEM01000010">
    <property type="protein sequence ID" value="EKX91680.1"/>
    <property type="molecule type" value="Genomic_DNA"/>
</dbReference>